<keyword evidence="2 4" id="KW-0442">Lipid degradation</keyword>
<gene>
    <name evidence="7" type="ORF">C6P40_000798</name>
</gene>
<feature type="short sequence motif" description="GXGXXG" evidence="4">
    <location>
        <begin position="213"/>
        <end position="218"/>
    </location>
</feature>
<evidence type="ECO:0000256" key="4">
    <source>
        <dbReference type="PROSITE-ProRule" id="PRU01161"/>
    </source>
</evidence>
<dbReference type="InterPro" id="IPR021771">
    <property type="entry name" value="Triacylglycerol_lipase_N"/>
</dbReference>
<dbReference type="InterPro" id="IPR002641">
    <property type="entry name" value="PNPLA_dom"/>
</dbReference>
<dbReference type="EC" id="3.1.1.-" evidence="5"/>
<dbReference type="GO" id="GO:0016020">
    <property type="term" value="C:membrane"/>
    <property type="evidence" value="ECO:0007669"/>
    <property type="project" value="UniProtKB-SubCell"/>
</dbReference>
<dbReference type="GO" id="GO:0004806">
    <property type="term" value="F:triacylglycerol lipase activity"/>
    <property type="evidence" value="ECO:0007669"/>
    <property type="project" value="InterPro"/>
</dbReference>
<evidence type="ECO:0000256" key="3">
    <source>
        <dbReference type="ARBA" id="ARBA00023098"/>
    </source>
</evidence>
<evidence type="ECO:0000256" key="5">
    <source>
        <dbReference type="RuleBase" id="RU362055"/>
    </source>
</evidence>
<dbReference type="PANTHER" id="PTHR14226:SF10">
    <property type="entry name" value="TRIACYLGLYCEROL LIPASE 4-RELATED"/>
    <property type="match status" value="1"/>
</dbReference>
<keyword evidence="1 4" id="KW-0378">Hydrolase</keyword>
<organism evidence="7 8">
    <name type="scientific">Pichia californica</name>
    <dbReference type="NCBI Taxonomy" id="460514"/>
    <lineage>
        <taxon>Eukaryota</taxon>
        <taxon>Fungi</taxon>
        <taxon>Dikarya</taxon>
        <taxon>Ascomycota</taxon>
        <taxon>Saccharomycotina</taxon>
        <taxon>Pichiomycetes</taxon>
        <taxon>Pichiales</taxon>
        <taxon>Pichiaceae</taxon>
        <taxon>Pichia</taxon>
    </lineage>
</organism>
<evidence type="ECO:0000256" key="1">
    <source>
        <dbReference type="ARBA" id="ARBA00022801"/>
    </source>
</evidence>
<sequence length="741" mass="84427">MPEKVTAYDLSYLHNNPFENITSQILLNNIDKVDSTNHSSGNLTTKIQSFIGSFLSFRIKNYFNPIDKTIEDLYEKQKSALTYDDWLDASLKLDILEDNDSWKQIEESKLYDFESVREQLENLRSYRETHQYDKILYTIRTCWKRNFAGLNNEMLYQKSHVGTKKLITDYIEECVNCLASLVSNDCELNDEYILEVLLESKRNYGRGAITMSGGGTFGLIGIGVFSTLLEKDLFPKIISGSSCGSIVSSIMCSKTSKEIKLILSGLFDKTFEVFNVETDHDTFYTHLSRLLKYGVWFDSKYLQSTMKEFLGNITFKEAFNKTGRILNITVSSATIHDQPTLLNYLTAPNVLIWSAVCASCSLPVIFASSTIYEKNIETGDVHEWSNPLLKFVDGSLNSDLPISRLSEMFNVNHTIACQVNPHIAPLVKFASTITNNDEDHNIWNLKSFIFKLSNILSMELSHYCDVFNELGIMSNLATKLRQLMSQSYSGDITILPELKLGEESKTLVNPTPTFIWDCILQGARATWPKLSIIKDQYTVEFAMDKYISVLRSRVVFESKNSATSLSCKSSPRKNEVENNLPDLRKRGETITLSEKMGNSNNKNSYNNGISLSPFSSKVNLYKQQQRSPKSRSNKGYKVELSILKSDRTPPLLKPEHSFESLRYMQKTNNIINKKHTRSLSYTFIPEPYTVVDESTDEEIILPLVNNENGNNRRSSASSGIMMDIKEPIYPTELVRVKNKKE</sequence>
<dbReference type="Proteomes" id="UP000697127">
    <property type="component" value="Unassembled WGS sequence"/>
</dbReference>
<dbReference type="Pfam" id="PF01734">
    <property type="entry name" value="Patatin"/>
    <property type="match status" value="1"/>
</dbReference>
<comment type="similarity">
    <text evidence="5">Belongs to the PLPL family.</text>
</comment>
<dbReference type="OrthoDB" id="10049244at2759"/>
<reference evidence="7" key="1">
    <citation type="submission" date="2020-11" db="EMBL/GenBank/DDBJ databases">
        <title>Kefir isolates.</title>
        <authorList>
            <person name="Marcisauskas S."/>
            <person name="Kim Y."/>
            <person name="Blasche S."/>
        </authorList>
    </citation>
    <scope>NUCLEOTIDE SEQUENCE</scope>
    <source>
        <strain evidence="7">Olga-1</strain>
    </source>
</reference>
<dbReference type="Pfam" id="PF11815">
    <property type="entry name" value="DUF3336"/>
    <property type="match status" value="1"/>
</dbReference>
<dbReference type="InterPro" id="IPR016035">
    <property type="entry name" value="Acyl_Trfase/lysoPLipase"/>
</dbReference>
<comment type="caution">
    <text evidence="4">Lacks conserved residue(s) required for the propagation of feature annotation.</text>
</comment>
<feature type="domain" description="PNPLA" evidence="6">
    <location>
        <begin position="209"/>
        <end position="406"/>
    </location>
</feature>
<dbReference type="Gene3D" id="3.40.1090.10">
    <property type="entry name" value="Cytosolic phospholipase A2 catalytic domain"/>
    <property type="match status" value="1"/>
</dbReference>
<dbReference type="SUPFAM" id="SSF52151">
    <property type="entry name" value="FabD/lysophospholipase-like"/>
    <property type="match status" value="1"/>
</dbReference>
<keyword evidence="8" id="KW-1185">Reference proteome</keyword>
<feature type="active site" description="Nucleophile" evidence="4">
    <location>
        <position position="242"/>
    </location>
</feature>
<dbReference type="PROSITE" id="PS51635">
    <property type="entry name" value="PNPLA"/>
    <property type="match status" value="1"/>
</dbReference>
<comment type="caution">
    <text evidence="7">The sequence shown here is derived from an EMBL/GenBank/DDBJ whole genome shotgun (WGS) entry which is preliminary data.</text>
</comment>
<feature type="short sequence motif" description="GXSXG" evidence="4">
    <location>
        <begin position="240"/>
        <end position="244"/>
    </location>
</feature>
<evidence type="ECO:0000256" key="2">
    <source>
        <dbReference type="ARBA" id="ARBA00022963"/>
    </source>
</evidence>
<name>A0A9P7BH63_9ASCO</name>
<accession>A0A9P7BH63</accession>
<evidence type="ECO:0000313" key="7">
    <source>
        <dbReference type="EMBL" id="KAG0690901.1"/>
    </source>
</evidence>
<feature type="active site" description="Proton acceptor" evidence="4">
    <location>
        <position position="393"/>
    </location>
</feature>
<evidence type="ECO:0000259" key="6">
    <source>
        <dbReference type="PROSITE" id="PS51635"/>
    </source>
</evidence>
<dbReference type="GO" id="GO:0016042">
    <property type="term" value="P:lipid catabolic process"/>
    <property type="evidence" value="ECO:0007669"/>
    <property type="project" value="UniProtKB-UniRule"/>
</dbReference>
<dbReference type="InterPro" id="IPR050301">
    <property type="entry name" value="NTE"/>
</dbReference>
<keyword evidence="3 4" id="KW-0443">Lipid metabolism</keyword>
<proteinExistence type="inferred from homology"/>
<dbReference type="EMBL" id="PUHW01000014">
    <property type="protein sequence ID" value="KAG0690901.1"/>
    <property type="molecule type" value="Genomic_DNA"/>
</dbReference>
<comment type="subcellular location">
    <subcellularLocation>
        <location evidence="5">Membrane</location>
        <topology evidence="5">Single-pass membrane protein</topology>
    </subcellularLocation>
</comment>
<dbReference type="PANTHER" id="PTHR14226">
    <property type="entry name" value="NEUROPATHY TARGET ESTERASE/SWISS CHEESE D.MELANOGASTER"/>
    <property type="match status" value="1"/>
</dbReference>
<dbReference type="AlphaFoldDB" id="A0A9P7BH63"/>
<dbReference type="GO" id="GO:0006641">
    <property type="term" value="P:triglyceride metabolic process"/>
    <property type="evidence" value="ECO:0007669"/>
    <property type="project" value="UniProtKB-ARBA"/>
</dbReference>
<protein>
    <recommendedName>
        <fullName evidence="5">Patatin-like phospholipase domain-containing protein</fullName>
        <ecNumber evidence="5">3.1.1.-</ecNumber>
    </recommendedName>
</protein>
<evidence type="ECO:0000313" key="8">
    <source>
        <dbReference type="Proteomes" id="UP000697127"/>
    </source>
</evidence>
<comment type="function">
    <text evidence="5">Lipid hydrolase.</text>
</comment>